<reference evidence="1" key="1">
    <citation type="submission" date="2021-02" db="EMBL/GenBank/DDBJ databases">
        <authorList>
            <person name="Nowell W R."/>
        </authorList>
    </citation>
    <scope>NUCLEOTIDE SEQUENCE</scope>
</reference>
<evidence type="ECO:0000313" key="3">
    <source>
        <dbReference type="Proteomes" id="UP000663854"/>
    </source>
</evidence>
<dbReference type="Proteomes" id="UP000663870">
    <property type="component" value="Unassembled WGS sequence"/>
</dbReference>
<proteinExistence type="predicted"/>
<dbReference type="PANTHER" id="PTHR46601">
    <property type="entry name" value="ULP_PROTEASE DOMAIN-CONTAINING PROTEIN"/>
    <property type="match status" value="1"/>
</dbReference>
<gene>
    <name evidence="2" type="ORF">JXQ802_LOCUS51511</name>
    <name evidence="1" type="ORF">PYM288_LOCUS35264</name>
</gene>
<dbReference type="PANTHER" id="PTHR46601:SF1">
    <property type="entry name" value="ADF-H DOMAIN-CONTAINING PROTEIN"/>
    <property type="match status" value="1"/>
</dbReference>
<accession>A0A815M791</accession>
<comment type="caution">
    <text evidence="1">The sequence shown here is derived from an EMBL/GenBank/DDBJ whole genome shotgun (WGS) entry which is preliminary data.</text>
</comment>
<organism evidence="1 3">
    <name type="scientific">Rotaria sordida</name>
    <dbReference type="NCBI Taxonomy" id="392033"/>
    <lineage>
        <taxon>Eukaryota</taxon>
        <taxon>Metazoa</taxon>
        <taxon>Spiralia</taxon>
        <taxon>Gnathifera</taxon>
        <taxon>Rotifera</taxon>
        <taxon>Eurotatoria</taxon>
        <taxon>Bdelloidea</taxon>
        <taxon>Philodinida</taxon>
        <taxon>Philodinidae</taxon>
        <taxon>Rotaria</taxon>
    </lineage>
</organism>
<dbReference type="Proteomes" id="UP000663854">
    <property type="component" value="Unassembled WGS sequence"/>
</dbReference>
<keyword evidence="4" id="KW-1185">Reference proteome</keyword>
<protein>
    <submittedName>
        <fullName evidence="1">Uncharacterized protein</fullName>
    </submittedName>
</protein>
<evidence type="ECO:0000313" key="4">
    <source>
        <dbReference type="Proteomes" id="UP000663870"/>
    </source>
</evidence>
<dbReference type="AlphaFoldDB" id="A0A815M791"/>
<dbReference type="EMBL" id="CAJNOH010005942">
    <property type="protein sequence ID" value="CAF1415443.1"/>
    <property type="molecule type" value="Genomic_DNA"/>
</dbReference>
<name>A0A815M791_9BILA</name>
<evidence type="ECO:0000313" key="1">
    <source>
        <dbReference type="EMBL" id="CAF1415443.1"/>
    </source>
</evidence>
<evidence type="ECO:0000313" key="2">
    <source>
        <dbReference type="EMBL" id="CAF1628729.1"/>
    </source>
</evidence>
<dbReference type="EMBL" id="CAJNOL010007478">
    <property type="protein sequence ID" value="CAF1628729.1"/>
    <property type="molecule type" value="Genomic_DNA"/>
</dbReference>
<sequence length="107" mass="12030">MTKYAQKEEIGIKWVYLESGHGKGVADAVGAALKRQFDEAISFDPDHAFDNAQDLMNAVQNNTDIKLYIYDKKDIQKLKDTIPALSTIKGTAKFHEVLAKKRWASLC</sequence>